<gene>
    <name evidence="12" type="ORF">L201_007766</name>
</gene>
<evidence type="ECO:0000256" key="8">
    <source>
        <dbReference type="ARBA" id="ARBA00047454"/>
    </source>
</evidence>
<evidence type="ECO:0000256" key="9">
    <source>
        <dbReference type="PROSITE-ProRule" id="PRU10141"/>
    </source>
</evidence>
<feature type="region of interest" description="Disordered" evidence="10">
    <location>
        <begin position="474"/>
        <end position="505"/>
    </location>
</feature>
<evidence type="ECO:0000259" key="11">
    <source>
        <dbReference type="PROSITE" id="PS50011"/>
    </source>
</evidence>
<keyword evidence="2" id="KW-0723">Serine/threonine-protein kinase</keyword>
<dbReference type="PROSITE" id="PS50011">
    <property type="entry name" value="PROTEIN_KINASE_DOM"/>
    <property type="match status" value="1"/>
</dbReference>
<keyword evidence="6 9" id="KW-0067">ATP-binding</keyword>
<dbReference type="Pfam" id="PF00069">
    <property type="entry name" value="Pkinase"/>
    <property type="match status" value="1"/>
</dbReference>
<keyword evidence="13" id="KW-1185">Reference proteome</keyword>
<dbReference type="GeneID" id="91098434"/>
<comment type="catalytic activity">
    <reaction evidence="7">
        <text>L-threonyl-[protein] + ATP = O-phospho-L-threonyl-[protein] + ADP + H(+)</text>
        <dbReference type="Rhea" id="RHEA:46608"/>
        <dbReference type="Rhea" id="RHEA-COMP:11060"/>
        <dbReference type="Rhea" id="RHEA-COMP:11605"/>
        <dbReference type="ChEBI" id="CHEBI:15378"/>
        <dbReference type="ChEBI" id="CHEBI:30013"/>
        <dbReference type="ChEBI" id="CHEBI:30616"/>
        <dbReference type="ChEBI" id="CHEBI:61977"/>
        <dbReference type="ChEBI" id="CHEBI:456216"/>
        <dbReference type="EC" id="2.7.11.11"/>
    </reaction>
</comment>
<keyword evidence="4 9" id="KW-0547">Nucleotide-binding</keyword>
<organism evidence="12 13">
    <name type="scientific">Kwoniella dendrophila CBS 6074</name>
    <dbReference type="NCBI Taxonomy" id="1295534"/>
    <lineage>
        <taxon>Eukaryota</taxon>
        <taxon>Fungi</taxon>
        <taxon>Dikarya</taxon>
        <taxon>Basidiomycota</taxon>
        <taxon>Agaricomycotina</taxon>
        <taxon>Tremellomycetes</taxon>
        <taxon>Tremellales</taxon>
        <taxon>Cryptococcaceae</taxon>
        <taxon>Kwoniella</taxon>
    </lineage>
</organism>
<evidence type="ECO:0000256" key="10">
    <source>
        <dbReference type="SAM" id="MobiDB-lite"/>
    </source>
</evidence>
<dbReference type="PROSITE" id="PS00107">
    <property type="entry name" value="PROTEIN_KINASE_ATP"/>
    <property type="match status" value="1"/>
</dbReference>
<dbReference type="PANTHER" id="PTHR24353">
    <property type="entry name" value="CYCLIC NUCLEOTIDE-DEPENDENT PROTEIN KINASE"/>
    <property type="match status" value="1"/>
</dbReference>
<feature type="compositionally biased region" description="Polar residues" evidence="10">
    <location>
        <begin position="474"/>
        <end position="504"/>
    </location>
</feature>
<accession>A0AAX4K587</accession>
<evidence type="ECO:0000256" key="2">
    <source>
        <dbReference type="ARBA" id="ARBA00022527"/>
    </source>
</evidence>
<keyword evidence="5" id="KW-0418">Kinase</keyword>
<keyword evidence="3" id="KW-0808">Transferase</keyword>
<dbReference type="Proteomes" id="UP001355207">
    <property type="component" value="Chromosome 11"/>
</dbReference>
<dbReference type="EMBL" id="CP144108">
    <property type="protein sequence ID" value="WWC92807.1"/>
    <property type="molecule type" value="Genomic_DNA"/>
</dbReference>
<name>A0AAX4K587_9TREE</name>
<evidence type="ECO:0000256" key="3">
    <source>
        <dbReference type="ARBA" id="ARBA00022679"/>
    </source>
</evidence>
<dbReference type="SUPFAM" id="SSF56112">
    <property type="entry name" value="Protein kinase-like (PK-like)"/>
    <property type="match status" value="1"/>
</dbReference>
<dbReference type="Gene3D" id="1.10.510.10">
    <property type="entry name" value="Transferase(Phosphotransferase) domain 1"/>
    <property type="match status" value="1"/>
</dbReference>
<comment type="catalytic activity">
    <reaction evidence="8">
        <text>L-seryl-[protein] + ATP = O-phospho-L-seryl-[protein] + ADP + H(+)</text>
        <dbReference type="Rhea" id="RHEA:17989"/>
        <dbReference type="Rhea" id="RHEA-COMP:9863"/>
        <dbReference type="Rhea" id="RHEA-COMP:11604"/>
        <dbReference type="ChEBI" id="CHEBI:15378"/>
        <dbReference type="ChEBI" id="CHEBI:29999"/>
        <dbReference type="ChEBI" id="CHEBI:30616"/>
        <dbReference type="ChEBI" id="CHEBI:83421"/>
        <dbReference type="ChEBI" id="CHEBI:456216"/>
        <dbReference type="EC" id="2.7.11.11"/>
    </reaction>
</comment>
<proteinExistence type="predicted"/>
<reference evidence="12 13" key="1">
    <citation type="submission" date="2024-01" db="EMBL/GenBank/DDBJ databases">
        <title>Comparative genomics of Cryptococcus and Kwoniella reveals pathogenesis evolution and contrasting modes of karyotype evolution via chromosome fusion or intercentromeric recombination.</title>
        <authorList>
            <person name="Coelho M.A."/>
            <person name="David-Palma M."/>
            <person name="Shea T."/>
            <person name="Bowers K."/>
            <person name="McGinley-Smith S."/>
            <person name="Mohammad A.W."/>
            <person name="Gnirke A."/>
            <person name="Yurkov A.M."/>
            <person name="Nowrousian M."/>
            <person name="Sun S."/>
            <person name="Cuomo C.A."/>
            <person name="Heitman J."/>
        </authorList>
    </citation>
    <scope>NUCLEOTIDE SEQUENCE [LARGE SCALE GENOMIC DNA]</scope>
    <source>
        <strain evidence="12 13">CBS 6074</strain>
    </source>
</reference>
<evidence type="ECO:0000313" key="13">
    <source>
        <dbReference type="Proteomes" id="UP001355207"/>
    </source>
</evidence>
<dbReference type="PROSITE" id="PS00108">
    <property type="entry name" value="PROTEIN_KINASE_ST"/>
    <property type="match status" value="1"/>
</dbReference>
<feature type="binding site" evidence="9">
    <location>
        <position position="110"/>
    </location>
    <ligand>
        <name>ATP</name>
        <dbReference type="ChEBI" id="CHEBI:30616"/>
    </ligand>
</feature>
<dbReference type="SMART" id="SM00220">
    <property type="entry name" value="S_TKc"/>
    <property type="match status" value="1"/>
</dbReference>
<evidence type="ECO:0000256" key="6">
    <source>
        <dbReference type="ARBA" id="ARBA00022840"/>
    </source>
</evidence>
<dbReference type="InterPro" id="IPR017441">
    <property type="entry name" value="Protein_kinase_ATP_BS"/>
</dbReference>
<dbReference type="PANTHER" id="PTHR24353:SF37">
    <property type="entry name" value="CAMP-DEPENDENT PROTEIN KINASE CATALYTIC SUBUNIT PRKX"/>
    <property type="match status" value="1"/>
</dbReference>
<feature type="domain" description="Protein kinase" evidence="11">
    <location>
        <begin position="81"/>
        <end position="380"/>
    </location>
</feature>
<dbReference type="GO" id="GO:0004691">
    <property type="term" value="F:cAMP-dependent protein kinase activity"/>
    <property type="evidence" value="ECO:0007669"/>
    <property type="project" value="UniProtKB-EC"/>
</dbReference>
<dbReference type="RefSeq" id="XP_066079569.1">
    <property type="nucleotide sequence ID" value="XM_066223472.1"/>
</dbReference>
<dbReference type="GO" id="GO:0005952">
    <property type="term" value="C:cAMP-dependent protein kinase complex"/>
    <property type="evidence" value="ECO:0007669"/>
    <property type="project" value="TreeGrafter"/>
</dbReference>
<dbReference type="Gene3D" id="3.30.200.20">
    <property type="entry name" value="Phosphorylase Kinase, domain 1"/>
    <property type="match status" value="1"/>
</dbReference>
<sequence length="612" mass="67389">MSSPPSYAHRYLLLSNLLETRQHREVINPNSNFTAPASLSQATRSCSLDSLLARCWRGNKNASNQDLLQHVNTLRINSDDFQLIGRLGDGQFGLVNAVVCKLDGQVYAMKTMQKHAIQRAGPQINLAIERHVHILSHLSSSAPAPKLLTAFHDSETISLVTSYAACGSLWDRLCSLSNEDDQIGCMTGLEIQWWSPQMIAAIQWLHSQGYAHRDVKPHNFLITDKAQLLLTDFGSSVTLIQPDHLSAYPYVARDECLVPIGTPDYIAPEVLVFAEAAYMACIQGEEGDEDTPKAGYDLSVDWWSLGATLFEMATGKGPFWAPTIQQTYTLLTQFQGNFRIPNGMDKKMSQLLKGYIGRSWSYVSIVNGINADVTGAPPSVLEKLQPVDLATLPMDEANLLDGTNFTFNHLFDQSTSSLLSDITPSVNLSPKKIDTATGSRWIGWTWEPPPSILGPQHSTVTPSSLRPIPVHSTDTFATPIRSQPKSNVASTVKRTVPGSQTRSRPISERQAFAELVQCVQKSAKKQLSGRRVAPSGRLRSTPNPVPPTPTPLSRDISKINDQQLNRKRRPVIRHTPLGSSTINSSLSLPSIEARHTSLDSQLEVCVILCPKM</sequence>
<feature type="region of interest" description="Disordered" evidence="10">
    <location>
        <begin position="526"/>
        <end position="555"/>
    </location>
</feature>
<dbReference type="EC" id="2.7.11.11" evidence="1"/>
<dbReference type="AlphaFoldDB" id="A0AAX4K587"/>
<dbReference type="InterPro" id="IPR008271">
    <property type="entry name" value="Ser/Thr_kinase_AS"/>
</dbReference>
<evidence type="ECO:0000256" key="4">
    <source>
        <dbReference type="ARBA" id="ARBA00022741"/>
    </source>
</evidence>
<evidence type="ECO:0000256" key="1">
    <source>
        <dbReference type="ARBA" id="ARBA00012444"/>
    </source>
</evidence>
<evidence type="ECO:0000313" key="12">
    <source>
        <dbReference type="EMBL" id="WWC92807.1"/>
    </source>
</evidence>
<dbReference type="GO" id="GO:0005524">
    <property type="term" value="F:ATP binding"/>
    <property type="evidence" value="ECO:0007669"/>
    <property type="project" value="UniProtKB-UniRule"/>
</dbReference>
<dbReference type="InterPro" id="IPR011009">
    <property type="entry name" value="Kinase-like_dom_sf"/>
</dbReference>
<evidence type="ECO:0000256" key="5">
    <source>
        <dbReference type="ARBA" id="ARBA00022777"/>
    </source>
</evidence>
<protein>
    <recommendedName>
        <fullName evidence="1">cAMP-dependent protein kinase</fullName>
        <ecNumber evidence="1">2.7.11.11</ecNumber>
    </recommendedName>
</protein>
<dbReference type="InterPro" id="IPR000719">
    <property type="entry name" value="Prot_kinase_dom"/>
</dbReference>
<evidence type="ECO:0000256" key="7">
    <source>
        <dbReference type="ARBA" id="ARBA00047292"/>
    </source>
</evidence>